<organism evidence="1">
    <name type="scientific">Brugia malayi</name>
    <name type="common">Filarial nematode worm</name>
    <dbReference type="NCBI Taxonomy" id="6279"/>
    <lineage>
        <taxon>Eukaryota</taxon>
        <taxon>Metazoa</taxon>
        <taxon>Ecdysozoa</taxon>
        <taxon>Nematoda</taxon>
        <taxon>Chromadorea</taxon>
        <taxon>Rhabditida</taxon>
        <taxon>Spirurina</taxon>
        <taxon>Spiruromorpha</taxon>
        <taxon>Filarioidea</taxon>
        <taxon>Onchocercidae</taxon>
        <taxon>Brugia</taxon>
    </lineage>
</organism>
<dbReference type="AlphaFoldDB" id="A0A1I9G1I7"/>
<evidence type="ECO:0000313" key="1">
    <source>
        <dbReference type="EMBL" id="CDP94373.1"/>
    </source>
</evidence>
<reference evidence="1" key="2">
    <citation type="submission" date="2012-12" db="EMBL/GenBank/DDBJ databases">
        <authorList>
            <consortium name="WormBase Consortium"/>
            <person name="Ghedin E."/>
            <person name="Paulini M."/>
        </authorList>
    </citation>
    <scope>NUCLEOTIDE SEQUENCE</scope>
    <source>
        <strain evidence="1">FR3</strain>
    </source>
</reference>
<gene>
    <name evidence="1" type="primary">Bm395</name>
    <name evidence="1" type="ORF">BM_Bm395</name>
</gene>
<dbReference type="EMBL" id="LN856924">
    <property type="protein sequence ID" value="CDP94373.1"/>
    <property type="molecule type" value="Genomic_DNA"/>
</dbReference>
<reference evidence="1" key="1">
    <citation type="journal article" date="2007" name="Science">
        <title>Draft genome of the filarial nematode parasite Brugia malayi.</title>
        <authorList>
            <person name="Ghedin E."/>
            <person name="Wang S."/>
            <person name="Spiro D."/>
            <person name="Caler E."/>
            <person name="Zhao Q."/>
            <person name="Crabtree J."/>
            <person name="Allen J.E."/>
            <person name="Delcher A.L."/>
            <person name="Guiliano D.B."/>
            <person name="Miranda-Saavedra D."/>
            <person name="Angiuoli S.V."/>
            <person name="Creasy T."/>
            <person name="Amedeo P."/>
            <person name="Haas B."/>
            <person name="El-Sayed N.M."/>
            <person name="Wortman J.R."/>
            <person name="Feldblyum T."/>
            <person name="Tallon L."/>
            <person name="Schatz M."/>
            <person name="Shumway M."/>
            <person name="Koo H."/>
            <person name="Salzberg S.L."/>
            <person name="Schobel S."/>
            <person name="Pertea M."/>
            <person name="Pop M."/>
            <person name="White O."/>
            <person name="Barton G.J."/>
            <person name="Carlow C.K."/>
            <person name="Crawford M.J."/>
            <person name="Daub J."/>
            <person name="Dimmic M.W."/>
            <person name="Estes C.F."/>
            <person name="Foster J.M."/>
            <person name="Ganatra M."/>
            <person name="Gregory W.F."/>
            <person name="Johnson N.M."/>
            <person name="Jin J."/>
            <person name="Komuniecki R."/>
            <person name="Korf I."/>
            <person name="Kumar S."/>
            <person name="Laney S."/>
            <person name="Li B.W."/>
            <person name="Li W."/>
            <person name="Lindblom T.H."/>
            <person name="Lustigman S."/>
            <person name="Ma D."/>
            <person name="Maina C.V."/>
            <person name="Martin D.M."/>
            <person name="McCarter J.P."/>
            <person name="McReynolds L."/>
            <person name="Mitreva M."/>
            <person name="Nutman T.B."/>
            <person name="Parkinson J."/>
            <person name="Peregrin-Alvarez J.M."/>
            <person name="Poole C."/>
            <person name="Ren Q."/>
            <person name="Saunders L."/>
            <person name="Sluder A.E."/>
            <person name="Smith K."/>
            <person name="Stanke M."/>
            <person name="Unnasch T.R."/>
            <person name="Ware J."/>
            <person name="Wei A.D."/>
            <person name="Weil G."/>
            <person name="Williams D.J."/>
            <person name="Zhang Y."/>
            <person name="Williams S.A."/>
            <person name="Fraser-Liggett C."/>
            <person name="Slatko B."/>
            <person name="Blaxter M.L."/>
            <person name="Scott A.L."/>
        </authorList>
    </citation>
    <scope>NUCLEOTIDE SEQUENCE</scope>
    <source>
        <strain evidence="1">FR3</strain>
    </source>
</reference>
<proteinExistence type="predicted"/>
<accession>A0A1I9G1I7</accession>
<sequence length="105" mass="12710">MQPEFPVISKPNFSSRYRRYYVFFSTFDENSDSKNSQTTISNRIFNLTLEKPRSFFIDPRLQKFFFGEDTYKMVQCLKRTSLFARSSFYYRLLTCLLLWNYSALL</sequence>
<protein>
    <submittedName>
        <fullName evidence="1">Bm395, isoform b</fullName>
    </submittedName>
</protein>
<name>A0A1I9G1I7_BRUMA</name>